<dbReference type="RefSeq" id="WP_167297938.1">
    <property type="nucleotide sequence ID" value="NZ_JAASQV010000001.1"/>
</dbReference>
<proteinExistence type="predicted"/>
<dbReference type="AlphaFoldDB" id="A0A7X5UW45"/>
<dbReference type="Proteomes" id="UP000564677">
    <property type="component" value="Unassembled WGS sequence"/>
</dbReference>
<dbReference type="EMBL" id="JAASQV010000001">
    <property type="protein sequence ID" value="NIJ63384.1"/>
    <property type="molecule type" value="Genomic_DNA"/>
</dbReference>
<organism evidence="3 4">
    <name type="scientific">Sphingomonas leidyi</name>
    <dbReference type="NCBI Taxonomy" id="68569"/>
    <lineage>
        <taxon>Bacteria</taxon>
        <taxon>Pseudomonadati</taxon>
        <taxon>Pseudomonadota</taxon>
        <taxon>Alphaproteobacteria</taxon>
        <taxon>Sphingomonadales</taxon>
        <taxon>Sphingomonadaceae</taxon>
        <taxon>Sphingomonas</taxon>
    </lineage>
</organism>
<evidence type="ECO:0000313" key="4">
    <source>
        <dbReference type="Proteomes" id="UP000564677"/>
    </source>
</evidence>
<keyword evidence="4" id="KW-1185">Reference proteome</keyword>
<gene>
    <name evidence="3" type="ORF">FHR20_000315</name>
</gene>
<keyword evidence="2" id="KW-0812">Transmembrane</keyword>
<evidence type="ECO:0000256" key="1">
    <source>
        <dbReference type="SAM" id="MobiDB-lite"/>
    </source>
</evidence>
<keyword evidence="2" id="KW-0472">Membrane</keyword>
<feature type="region of interest" description="Disordered" evidence="1">
    <location>
        <begin position="105"/>
        <end position="128"/>
    </location>
</feature>
<reference evidence="3 4" key="1">
    <citation type="submission" date="2020-03" db="EMBL/GenBank/DDBJ databases">
        <title>Genomic Encyclopedia of Type Strains, Phase IV (KMG-IV): sequencing the most valuable type-strain genomes for metagenomic binning, comparative biology and taxonomic classification.</title>
        <authorList>
            <person name="Goeker M."/>
        </authorList>
    </citation>
    <scope>NUCLEOTIDE SEQUENCE [LARGE SCALE GENOMIC DNA]</scope>
    <source>
        <strain evidence="3 4">DSM 4733</strain>
    </source>
</reference>
<name>A0A7X5UW45_9SPHN</name>
<protein>
    <submittedName>
        <fullName evidence="3">Uncharacterized protein</fullName>
    </submittedName>
</protein>
<keyword evidence="2" id="KW-1133">Transmembrane helix</keyword>
<evidence type="ECO:0000256" key="2">
    <source>
        <dbReference type="SAM" id="Phobius"/>
    </source>
</evidence>
<accession>A0A7X5UW45</accession>
<feature type="transmembrane region" description="Helical" evidence="2">
    <location>
        <begin position="37"/>
        <end position="58"/>
    </location>
</feature>
<comment type="caution">
    <text evidence="3">The sequence shown here is derived from an EMBL/GenBank/DDBJ whole genome shotgun (WGS) entry which is preliminary data.</text>
</comment>
<evidence type="ECO:0000313" key="3">
    <source>
        <dbReference type="EMBL" id="NIJ63384.1"/>
    </source>
</evidence>
<sequence length="128" mass="13585">MRMFKLILSLLPLVFIGGLLFYFTGFEGWNGGDFTQGLGPTILGLGAIGLLFCAPLAFRLLKLVITPRGPATAKKGDVEEEGSSFDADAALDRYLARKAAAGEAMPEAPTAFPRGDAPPRPVFGRKIG</sequence>